<evidence type="ECO:0000256" key="2">
    <source>
        <dbReference type="SAM" id="Phobius"/>
    </source>
</evidence>
<dbReference type="Proteomes" id="UP001499930">
    <property type="component" value="Unassembled WGS sequence"/>
</dbReference>
<feature type="transmembrane region" description="Helical" evidence="2">
    <location>
        <begin position="32"/>
        <end position="53"/>
    </location>
</feature>
<protein>
    <submittedName>
        <fullName evidence="3">Uncharacterized protein</fullName>
    </submittedName>
</protein>
<gene>
    <name evidence="3" type="ORF">GCM10017559_50320</name>
</gene>
<evidence type="ECO:0000313" key="3">
    <source>
        <dbReference type="EMBL" id="GAA3019945.1"/>
    </source>
</evidence>
<accession>A0ABN3Y5N6</accession>
<comment type="caution">
    <text evidence="3">The sequence shown here is derived from an EMBL/GenBank/DDBJ whole genome shotgun (WGS) entry which is preliminary data.</text>
</comment>
<evidence type="ECO:0000256" key="1">
    <source>
        <dbReference type="SAM" id="MobiDB-lite"/>
    </source>
</evidence>
<dbReference type="EMBL" id="BAAAWD010000014">
    <property type="protein sequence ID" value="GAA3019945.1"/>
    <property type="molecule type" value="Genomic_DNA"/>
</dbReference>
<sequence>MLAEEFGYRVLPGAALDTPGVEEILRRRERPLLLGFALLAAEAVLLVVAAVTWGPGSAAVVALAIVLVVTAAPVLLWRRARRLERAVVTTYGWQVWPCATESVRVIASEGRREGGRRWGRQNRVVLLRPDGQAQCAFLPPGEGTRPDGEVWFAGDTRFGGMLAMPGGLPFRYVVRARPGGARGTPEEDRAARAAGLMPRSRRPRG</sequence>
<keyword evidence="4" id="KW-1185">Reference proteome</keyword>
<evidence type="ECO:0000313" key="4">
    <source>
        <dbReference type="Proteomes" id="UP001499930"/>
    </source>
</evidence>
<reference evidence="3 4" key="1">
    <citation type="journal article" date="2019" name="Int. J. Syst. Evol. Microbiol.">
        <title>The Global Catalogue of Microorganisms (GCM) 10K type strain sequencing project: providing services to taxonomists for standard genome sequencing and annotation.</title>
        <authorList>
            <consortium name="The Broad Institute Genomics Platform"/>
            <consortium name="The Broad Institute Genome Sequencing Center for Infectious Disease"/>
            <person name="Wu L."/>
            <person name="Ma J."/>
        </authorList>
    </citation>
    <scope>NUCLEOTIDE SEQUENCE [LARGE SCALE GENOMIC DNA]</scope>
    <source>
        <strain evidence="3 4">JCM 3106</strain>
    </source>
</reference>
<keyword evidence="2" id="KW-0812">Transmembrane</keyword>
<feature type="transmembrane region" description="Helical" evidence="2">
    <location>
        <begin position="59"/>
        <end position="77"/>
    </location>
</feature>
<dbReference type="RefSeq" id="WP_344899448.1">
    <property type="nucleotide sequence ID" value="NZ_BAAAWD010000014.1"/>
</dbReference>
<organism evidence="3 4">
    <name type="scientific">Streptosporangium longisporum</name>
    <dbReference type="NCBI Taxonomy" id="46187"/>
    <lineage>
        <taxon>Bacteria</taxon>
        <taxon>Bacillati</taxon>
        <taxon>Actinomycetota</taxon>
        <taxon>Actinomycetes</taxon>
        <taxon>Streptosporangiales</taxon>
        <taxon>Streptosporangiaceae</taxon>
        <taxon>Streptosporangium</taxon>
    </lineage>
</organism>
<keyword evidence="2" id="KW-1133">Transmembrane helix</keyword>
<keyword evidence="2" id="KW-0472">Membrane</keyword>
<name>A0ABN3Y5N6_9ACTN</name>
<feature type="region of interest" description="Disordered" evidence="1">
    <location>
        <begin position="179"/>
        <end position="205"/>
    </location>
</feature>
<proteinExistence type="predicted"/>